<evidence type="ECO:0000313" key="6">
    <source>
        <dbReference type="EMBL" id="GAA4785509.1"/>
    </source>
</evidence>
<reference evidence="7" key="1">
    <citation type="journal article" date="2019" name="Int. J. Syst. Evol. Microbiol.">
        <title>The Global Catalogue of Microorganisms (GCM) 10K type strain sequencing project: providing services to taxonomists for standard genome sequencing and annotation.</title>
        <authorList>
            <consortium name="The Broad Institute Genomics Platform"/>
            <consortium name="The Broad Institute Genome Sequencing Center for Infectious Disease"/>
            <person name="Wu L."/>
            <person name="Ma J."/>
        </authorList>
    </citation>
    <scope>NUCLEOTIDE SEQUENCE [LARGE SCALE GENOMIC DNA]</scope>
    <source>
        <strain evidence="7">JCM 18537</strain>
    </source>
</reference>
<proteinExistence type="predicted"/>
<gene>
    <name evidence="6" type="ORF">GCM10023351_34100</name>
</gene>
<protein>
    <submittedName>
        <fullName evidence="6">FAD-linked oxidase C-terminal domain-containing protein</fullName>
    </submittedName>
</protein>
<name>A0ABP9AVF8_9MICO</name>
<dbReference type="SUPFAM" id="SSF55103">
    <property type="entry name" value="FAD-linked oxidases, C-terminal domain"/>
    <property type="match status" value="1"/>
</dbReference>
<dbReference type="InterPro" id="IPR004113">
    <property type="entry name" value="FAD-bd_oxidored_4_C"/>
</dbReference>
<evidence type="ECO:0000256" key="4">
    <source>
        <dbReference type="ARBA" id="ARBA00023002"/>
    </source>
</evidence>
<evidence type="ECO:0000256" key="3">
    <source>
        <dbReference type="ARBA" id="ARBA00022827"/>
    </source>
</evidence>
<accession>A0ABP9AVF8</accession>
<dbReference type="InterPro" id="IPR016171">
    <property type="entry name" value="Vanillyl_alc_oxidase_C-sub2"/>
</dbReference>
<keyword evidence="2" id="KW-0285">Flavoprotein</keyword>
<dbReference type="InterPro" id="IPR016169">
    <property type="entry name" value="FAD-bd_PCMH_sub2"/>
</dbReference>
<evidence type="ECO:0000256" key="2">
    <source>
        <dbReference type="ARBA" id="ARBA00022630"/>
    </source>
</evidence>
<keyword evidence="7" id="KW-1185">Reference proteome</keyword>
<comment type="cofactor">
    <cofactor evidence="1">
        <name>FAD</name>
        <dbReference type="ChEBI" id="CHEBI:57692"/>
    </cofactor>
</comment>
<dbReference type="SUPFAM" id="SSF56176">
    <property type="entry name" value="FAD-binding/transporter-associated domain-like"/>
    <property type="match status" value="1"/>
</dbReference>
<dbReference type="InterPro" id="IPR016164">
    <property type="entry name" value="FAD-linked_Oxase-like_C"/>
</dbReference>
<sequence length="462" mass="47098">MTILTADAIGTLLDALRTEGIRVEAPGAGTAPYAHDAGTRASAPGSGPAVAFPASAAEVQAVVRAAASARIAIIPRGAGSGLSGGAVATPDQLVVSTERLTRIVEIAPADEIAVVEPGVINADLNAALAPYGLFYAPDPASYAISSIGGNIATNAGGLRCAKYGVTRESILALDVVLPDGELVSIGHRSLKGVTGYDLVSLLTGSEGTLGIVVSATVRTRPLPVARRTLSAFFPSTAEGAVALGAITASRVRPAVVEFLDEPSLDAIDRHSGTSLRARGAALVLVELDGFGIDEQTAELSAALHAAGGTVTAEPEEDAAVLWELRRSGRGLREGEWFVGGDVAVPKSRLPEVYAAFAEIERARGVRIAAVAHAGDGNLHPVVTRAIPAGGDPAHPDAALHDALEDIARLALSLGGTVTGEHGVGRVKRQLAALELPPRVVALHRALKDALDPHALLNPGTAF</sequence>
<dbReference type="RefSeq" id="WP_345442076.1">
    <property type="nucleotide sequence ID" value="NZ_BAABKO010000007.1"/>
</dbReference>
<dbReference type="InterPro" id="IPR036318">
    <property type="entry name" value="FAD-bd_PCMH-like_sf"/>
</dbReference>
<keyword evidence="3" id="KW-0274">FAD</keyword>
<feature type="domain" description="FAD-binding PCMH-type" evidence="5">
    <location>
        <begin position="43"/>
        <end position="222"/>
    </location>
</feature>
<keyword evidence="4" id="KW-0560">Oxidoreductase</keyword>
<evidence type="ECO:0000313" key="7">
    <source>
        <dbReference type="Proteomes" id="UP001501645"/>
    </source>
</evidence>
<evidence type="ECO:0000259" key="5">
    <source>
        <dbReference type="PROSITE" id="PS51387"/>
    </source>
</evidence>
<dbReference type="InterPro" id="IPR016166">
    <property type="entry name" value="FAD-bd_PCMH"/>
</dbReference>
<dbReference type="InterPro" id="IPR051914">
    <property type="entry name" value="FAD-linked_OxidoTrans_Type4"/>
</dbReference>
<evidence type="ECO:0000256" key="1">
    <source>
        <dbReference type="ARBA" id="ARBA00001974"/>
    </source>
</evidence>
<dbReference type="Gene3D" id="3.30.465.10">
    <property type="match status" value="1"/>
</dbReference>
<dbReference type="Proteomes" id="UP001501645">
    <property type="component" value="Unassembled WGS sequence"/>
</dbReference>
<dbReference type="InterPro" id="IPR006094">
    <property type="entry name" value="Oxid_FAD_bind_N"/>
</dbReference>
<comment type="caution">
    <text evidence="6">The sequence shown here is derived from an EMBL/GenBank/DDBJ whole genome shotgun (WGS) entry which is preliminary data.</text>
</comment>
<dbReference type="Gene3D" id="3.30.70.2740">
    <property type="match status" value="1"/>
</dbReference>
<dbReference type="PROSITE" id="PS51387">
    <property type="entry name" value="FAD_PCMH"/>
    <property type="match status" value="1"/>
</dbReference>
<dbReference type="Pfam" id="PF01565">
    <property type="entry name" value="FAD_binding_4"/>
    <property type="match status" value="1"/>
</dbReference>
<dbReference type="PANTHER" id="PTHR42934">
    <property type="entry name" value="GLYCOLATE OXIDASE SUBUNIT GLCD"/>
    <property type="match status" value="1"/>
</dbReference>
<dbReference type="Gene3D" id="1.10.45.10">
    <property type="entry name" value="Vanillyl-alcohol Oxidase, Chain A, domain 4"/>
    <property type="match status" value="1"/>
</dbReference>
<dbReference type="PANTHER" id="PTHR42934:SF2">
    <property type="entry name" value="GLYCOLATE OXIDASE SUBUNIT GLCD"/>
    <property type="match status" value="1"/>
</dbReference>
<organism evidence="6 7">
    <name type="scientific">Microbacterium gilvum</name>
    <dbReference type="NCBI Taxonomy" id="1336204"/>
    <lineage>
        <taxon>Bacteria</taxon>
        <taxon>Bacillati</taxon>
        <taxon>Actinomycetota</taxon>
        <taxon>Actinomycetes</taxon>
        <taxon>Micrococcales</taxon>
        <taxon>Microbacteriaceae</taxon>
        <taxon>Microbacterium</taxon>
    </lineage>
</organism>
<dbReference type="Pfam" id="PF02913">
    <property type="entry name" value="FAD-oxidase_C"/>
    <property type="match status" value="1"/>
</dbReference>
<dbReference type="EMBL" id="BAABKO010000007">
    <property type="protein sequence ID" value="GAA4785509.1"/>
    <property type="molecule type" value="Genomic_DNA"/>
</dbReference>